<dbReference type="AlphaFoldDB" id="A0A9Q0SNG5"/>
<protein>
    <submittedName>
        <fullName evidence="1">Uncharacterized protein</fullName>
    </submittedName>
</protein>
<reference evidence="1" key="2">
    <citation type="journal article" date="2023" name="Int. J. Mol. Sci.">
        <title>De Novo Assembly and Annotation of 11 Diverse Shrub Willow (Salix) Genomes Reveals Novel Gene Organization in Sex-Linked Regions.</title>
        <authorList>
            <person name="Hyden B."/>
            <person name="Feng K."/>
            <person name="Yates T.B."/>
            <person name="Jawdy S."/>
            <person name="Cereghino C."/>
            <person name="Smart L.B."/>
            <person name="Muchero W."/>
        </authorList>
    </citation>
    <scope>NUCLEOTIDE SEQUENCE [LARGE SCALE GENOMIC DNA]</scope>
    <source>
        <tissue evidence="1">Shoot tip</tissue>
    </source>
</reference>
<dbReference type="EMBL" id="JAPFFL010000013">
    <property type="protein sequence ID" value="KAJ6684229.1"/>
    <property type="molecule type" value="Genomic_DNA"/>
</dbReference>
<proteinExistence type="predicted"/>
<reference evidence="1" key="1">
    <citation type="submission" date="2022-11" db="EMBL/GenBank/DDBJ databases">
        <authorList>
            <person name="Hyden B.L."/>
            <person name="Feng K."/>
            <person name="Yates T."/>
            <person name="Jawdy S."/>
            <person name="Smart L.B."/>
            <person name="Muchero W."/>
        </authorList>
    </citation>
    <scope>NUCLEOTIDE SEQUENCE</scope>
    <source>
        <tissue evidence="1">Shoot tip</tissue>
    </source>
</reference>
<evidence type="ECO:0000313" key="1">
    <source>
        <dbReference type="EMBL" id="KAJ6684229.1"/>
    </source>
</evidence>
<dbReference type="PANTHER" id="PTHR47871:SF2">
    <property type="entry name" value="OS03G0221300 PROTEIN"/>
    <property type="match status" value="1"/>
</dbReference>
<organism evidence="1 2">
    <name type="scientific">Salix viminalis</name>
    <name type="common">Common osier</name>
    <name type="synonym">Basket willow</name>
    <dbReference type="NCBI Taxonomy" id="40686"/>
    <lineage>
        <taxon>Eukaryota</taxon>
        <taxon>Viridiplantae</taxon>
        <taxon>Streptophyta</taxon>
        <taxon>Embryophyta</taxon>
        <taxon>Tracheophyta</taxon>
        <taxon>Spermatophyta</taxon>
        <taxon>Magnoliopsida</taxon>
        <taxon>eudicotyledons</taxon>
        <taxon>Gunneridae</taxon>
        <taxon>Pentapetalae</taxon>
        <taxon>rosids</taxon>
        <taxon>fabids</taxon>
        <taxon>Malpighiales</taxon>
        <taxon>Salicaceae</taxon>
        <taxon>Saliceae</taxon>
        <taxon>Salix</taxon>
    </lineage>
</organism>
<dbReference type="Proteomes" id="UP001151529">
    <property type="component" value="Chromosome 17"/>
</dbReference>
<name>A0A9Q0SNG5_SALVM</name>
<keyword evidence="2" id="KW-1185">Reference proteome</keyword>
<gene>
    <name evidence="1" type="ORF">OIU85_007878</name>
</gene>
<comment type="caution">
    <text evidence="1">The sequence shown here is derived from an EMBL/GenBank/DDBJ whole genome shotgun (WGS) entry which is preliminary data.</text>
</comment>
<dbReference type="PANTHER" id="PTHR47871">
    <property type="entry name" value="NAC DOMAIN-CONTAINING PROTEIN 8"/>
    <property type="match status" value="1"/>
</dbReference>
<accession>A0A9Q0SNG5</accession>
<sequence>MAQLNGSKVISIRSEQELNDIGDWSNELDHLTLLQRRKLLLSEKPNTTFNVDVIVKKEYEDSKEVSNGIGGQDLGKSGDCSRQGSKVNASVCMDQSQPAEAKVDSSDNNVQITLGDSMTVSAGADLQTIKVKSNSPDHCADDLDHVVLRVRQRMLLSRKMLRLENDKLGGIECGVKFM</sequence>
<evidence type="ECO:0000313" key="2">
    <source>
        <dbReference type="Proteomes" id="UP001151529"/>
    </source>
</evidence>